<accession>A0ABQ2XZH9</accession>
<evidence type="ECO:0000313" key="3">
    <source>
        <dbReference type="Proteomes" id="UP000653343"/>
    </source>
</evidence>
<gene>
    <name evidence="2" type="ORF">GCM10010946_21910</name>
</gene>
<keyword evidence="1" id="KW-0812">Transmembrane</keyword>
<sequence>MPGFVRAFYFGEAVMSGKELAEAAGKDAVKQALKEWLDEKLAEFGWWSLKMLAAGALFAGAYFYLIASGWHK</sequence>
<dbReference type="EMBL" id="BMYU01000005">
    <property type="protein sequence ID" value="GGX43067.1"/>
    <property type="molecule type" value="Genomic_DNA"/>
</dbReference>
<name>A0ABQ2XZH9_9BURK</name>
<reference evidence="3" key="1">
    <citation type="journal article" date="2019" name="Int. J. Syst. Evol. Microbiol.">
        <title>The Global Catalogue of Microorganisms (GCM) 10K type strain sequencing project: providing services to taxonomists for standard genome sequencing and annotation.</title>
        <authorList>
            <consortium name="The Broad Institute Genomics Platform"/>
            <consortium name="The Broad Institute Genome Sequencing Center for Infectious Disease"/>
            <person name="Wu L."/>
            <person name="Ma J."/>
        </authorList>
    </citation>
    <scope>NUCLEOTIDE SEQUENCE [LARGE SCALE GENOMIC DNA]</scope>
    <source>
        <strain evidence="3">KCTC 23917</strain>
    </source>
</reference>
<protein>
    <submittedName>
        <fullName evidence="2">Uncharacterized protein</fullName>
    </submittedName>
</protein>
<organism evidence="2 3">
    <name type="scientific">Undibacterium squillarum</name>
    <dbReference type="NCBI Taxonomy" id="1131567"/>
    <lineage>
        <taxon>Bacteria</taxon>
        <taxon>Pseudomonadati</taxon>
        <taxon>Pseudomonadota</taxon>
        <taxon>Betaproteobacteria</taxon>
        <taxon>Burkholderiales</taxon>
        <taxon>Oxalobacteraceae</taxon>
        <taxon>Undibacterium</taxon>
    </lineage>
</organism>
<comment type="caution">
    <text evidence="2">The sequence shown here is derived from an EMBL/GenBank/DDBJ whole genome shotgun (WGS) entry which is preliminary data.</text>
</comment>
<keyword evidence="3" id="KW-1185">Reference proteome</keyword>
<keyword evidence="1" id="KW-0472">Membrane</keyword>
<feature type="transmembrane region" description="Helical" evidence="1">
    <location>
        <begin position="44"/>
        <end position="67"/>
    </location>
</feature>
<evidence type="ECO:0000313" key="2">
    <source>
        <dbReference type="EMBL" id="GGX43067.1"/>
    </source>
</evidence>
<evidence type="ECO:0000256" key="1">
    <source>
        <dbReference type="SAM" id="Phobius"/>
    </source>
</evidence>
<keyword evidence="1" id="KW-1133">Transmembrane helix</keyword>
<dbReference type="Proteomes" id="UP000653343">
    <property type="component" value="Unassembled WGS sequence"/>
</dbReference>
<proteinExistence type="predicted"/>